<protein>
    <submittedName>
        <fullName evidence="2">Uncharacterized protein</fullName>
    </submittedName>
</protein>
<sequence length="101" mass="10538">MEIPAAGVQSVCRRGAQPVQPPPNQSMFSSGAWCPPHPPQFMAPSSTPYWVLGLQQAGMAGSAATQGTWWAAPSIGGSSINLMFSGNSRHLVGNLFATIVV</sequence>
<accession>A0AAV5FII8</accession>
<proteinExistence type="predicted"/>
<organism evidence="2 3">
    <name type="scientific">Eleusine coracana subsp. coracana</name>
    <dbReference type="NCBI Taxonomy" id="191504"/>
    <lineage>
        <taxon>Eukaryota</taxon>
        <taxon>Viridiplantae</taxon>
        <taxon>Streptophyta</taxon>
        <taxon>Embryophyta</taxon>
        <taxon>Tracheophyta</taxon>
        <taxon>Spermatophyta</taxon>
        <taxon>Magnoliopsida</taxon>
        <taxon>Liliopsida</taxon>
        <taxon>Poales</taxon>
        <taxon>Poaceae</taxon>
        <taxon>PACMAD clade</taxon>
        <taxon>Chloridoideae</taxon>
        <taxon>Cynodonteae</taxon>
        <taxon>Eleusininae</taxon>
        <taxon>Eleusine</taxon>
    </lineage>
</organism>
<evidence type="ECO:0000313" key="2">
    <source>
        <dbReference type="EMBL" id="GJN34597.1"/>
    </source>
</evidence>
<name>A0AAV5FII8_ELECO</name>
<gene>
    <name evidence="2" type="primary">gb23275</name>
    <name evidence="2" type="ORF">PR202_gb23275</name>
</gene>
<feature type="region of interest" description="Disordered" evidence="1">
    <location>
        <begin position="1"/>
        <end position="31"/>
    </location>
</feature>
<reference evidence="2" key="2">
    <citation type="submission" date="2021-12" db="EMBL/GenBank/DDBJ databases">
        <title>Resequencing data analysis of finger millet.</title>
        <authorList>
            <person name="Hatakeyama M."/>
            <person name="Aluri S."/>
            <person name="Balachadran M.T."/>
            <person name="Sivarajan S.R."/>
            <person name="Poveda L."/>
            <person name="Shimizu-Inatsugi R."/>
            <person name="Schlapbach R."/>
            <person name="Sreeman S.M."/>
            <person name="Shimizu K.K."/>
        </authorList>
    </citation>
    <scope>NUCLEOTIDE SEQUENCE</scope>
</reference>
<dbReference type="AlphaFoldDB" id="A0AAV5FII8"/>
<comment type="caution">
    <text evidence="2">The sequence shown here is derived from an EMBL/GenBank/DDBJ whole genome shotgun (WGS) entry which is preliminary data.</text>
</comment>
<dbReference type="EMBL" id="BQKI01000085">
    <property type="protein sequence ID" value="GJN34597.1"/>
    <property type="molecule type" value="Genomic_DNA"/>
</dbReference>
<evidence type="ECO:0000256" key="1">
    <source>
        <dbReference type="SAM" id="MobiDB-lite"/>
    </source>
</evidence>
<dbReference type="Proteomes" id="UP001054889">
    <property type="component" value="Unassembled WGS sequence"/>
</dbReference>
<evidence type="ECO:0000313" key="3">
    <source>
        <dbReference type="Proteomes" id="UP001054889"/>
    </source>
</evidence>
<keyword evidence="3" id="KW-1185">Reference proteome</keyword>
<reference evidence="2" key="1">
    <citation type="journal article" date="2018" name="DNA Res.">
        <title>Multiple hybrid de novo genome assembly of finger millet, an orphan allotetraploid crop.</title>
        <authorList>
            <person name="Hatakeyama M."/>
            <person name="Aluri S."/>
            <person name="Balachadran M.T."/>
            <person name="Sivarajan S.R."/>
            <person name="Patrignani A."/>
            <person name="Gruter S."/>
            <person name="Poveda L."/>
            <person name="Shimizu-Inatsugi R."/>
            <person name="Baeten J."/>
            <person name="Francoijs K.J."/>
            <person name="Nataraja K.N."/>
            <person name="Reddy Y.A.N."/>
            <person name="Phadnis S."/>
            <person name="Ravikumar R.L."/>
            <person name="Schlapbach R."/>
            <person name="Sreeman S.M."/>
            <person name="Shimizu K.K."/>
        </authorList>
    </citation>
    <scope>NUCLEOTIDE SEQUENCE</scope>
</reference>